<name>A0A975GKR5_9BACT</name>
<dbReference type="KEGG" id="dmm:dnm_009480"/>
<sequence>MHTEAASGIPNGRMKFSGPETAFFPRQPSHAKIMPGHT</sequence>
<organism evidence="2 3">
    <name type="scientific">Desulfonema magnum</name>
    <dbReference type="NCBI Taxonomy" id="45655"/>
    <lineage>
        <taxon>Bacteria</taxon>
        <taxon>Pseudomonadati</taxon>
        <taxon>Thermodesulfobacteriota</taxon>
        <taxon>Desulfobacteria</taxon>
        <taxon>Desulfobacterales</taxon>
        <taxon>Desulfococcaceae</taxon>
        <taxon>Desulfonema</taxon>
    </lineage>
</organism>
<gene>
    <name evidence="2" type="ORF">dnm_009480</name>
</gene>
<accession>A0A975GKR5</accession>
<evidence type="ECO:0000313" key="2">
    <source>
        <dbReference type="EMBL" id="QTA84944.1"/>
    </source>
</evidence>
<reference evidence="2" key="1">
    <citation type="journal article" date="2021" name="Microb. Physiol.">
        <title>Proteogenomic Insights into the Physiology of Marine, Sulfate-Reducing, Filamentous Desulfonema limicola and Desulfonema magnum.</title>
        <authorList>
            <person name="Schnaars V."/>
            <person name="Wohlbrand L."/>
            <person name="Scheve S."/>
            <person name="Hinrichs C."/>
            <person name="Reinhardt R."/>
            <person name="Rabus R."/>
        </authorList>
    </citation>
    <scope>NUCLEOTIDE SEQUENCE</scope>
    <source>
        <strain evidence="2">4be13</strain>
    </source>
</reference>
<evidence type="ECO:0000313" key="3">
    <source>
        <dbReference type="Proteomes" id="UP000663722"/>
    </source>
</evidence>
<protein>
    <submittedName>
        <fullName evidence="2">Uncharacterized protein</fullName>
    </submittedName>
</protein>
<keyword evidence="3" id="KW-1185">Reference proteome</keyword>
<feature type="region of interest" description="Disordered" evidence="1">
    <location>
        <begin position="1"/>
        <end position="38"/>
    </location>
</feature>
<evidence type="ECO:0000256" key="1">
    <source>
        <dbReference type="SAM" id="MobiDB-lite"/>
    </source>
</evidence>
<dbReference type="EMBL" id="CP061800">
    <property type="protein sequence ID" value="QTA84944.1"/>
    <property type="molecule type" value="Genomic_DNA"/>
</dbReference>
<dbReference type="AlphaFoldDB" id="A0A975GKR5"/>
<dbReference type="Proteomes" id="UP000663722">
    <property type="component" value="Chromosome"/>
</dbReference>
<proteinExistence type="predicted"/>